<sequence>MMYAVYFEPEEWVSFREARRFGAGDVARTTLPTALPFYGAVRTALMAKKGVHLDYHKQPSLSEDLKELLGDENHPGKIKLYGPFVFTQCNGVKKHFFPAPKNVYLKEGTYKLMPCSSFKTKVGDFELDLAWIPDVKNVDEAEEQYIELDELKKLKRGESFKLENPSNFEVESRTGIALEKASKRGQEGMLYSVSVYRFKNGGFFMLTDSEDTVNEISKLDGVFLGSKQRWARVWVEKFSFDFFEDVSSENVALLLLTPAIYSGGFVPRTGRFGSVEIRAVVGARKMVVSGWDIANGHPKTMYHAVSPGAVYYLRGKLKDPKEVMSESFLNQFGFGLFTYIPYENF</sequence>
<dbReference type="Gene3D" id="3.30.70.2940">
    <property type="match status" value="1"/>
</dbReference>
<dbReference type="Gene3D" id="2.60.40.4350">
    <property type="match status" value="1"/>
</dbReference>
<dbReference type="EMBL" id="LWAF01000004">
    <property type="protein sequence ID" value="ODN30764.1"/>
    <property type="molecule type" value="Genomic_DNA"/>
</dbReference>
<organism evidence="1 2">
    <name type="scientific">Fervidobacterium thailandense</name>
    <dbReference type="NCBI Taxonomy" id="1008305"/>
    <lineage>
        <taxon>Bacteria</taxon>
        <taxon>Thermotogati</taxon>
        <taxon>Thermotogota</taxon>
        <taxon>Thermotogae</taxon>
        <taxon>Thermotogales</taxon>
        <taxon>Fervidobacteriaceae</taxon>
        <taxon>Fervidobacterium</taxon>
    </lineage>
</organism>
<protein>
    <recommendedName>
        <fullName evidence="3">Type III-B CRISPR module-associated protein Cmr3</fullName>
    </recommendedName>
</protein>
<dbReference type="Proteomes" id="UP000094570">
    <property type="component" value="Unassembled WGS sequence"/>
</dbReference>
<dbReference type="InterPro" id="IPR019117">
    <property type="entry name" value="CRISPR-assoc_protein_Cmr3"/>
</dbReference>
<keyword evidence="2" id="KW-1185">Reference proteome</keyword>
<reference evidence="2" key="1">
    <citation type="submission" date="2016-04" db="EMBL/GenBank/DDBJ databases">
        <title>The genome sequence project of a novel Fervidobacterium isolate from a hot spring in Thailand.</title>
        <authorList>
            <person name="Gonzalez J.M."/>
            <person name="Cuecas A."/>
            <person name="Kanoksilapatham W."/>
        </authorList>
    </citation>
    <scope>NUCLEOTIDE SEQUENCE [LARGE SCALE GENOMIC DNA]</scope>
    <source>
        <strain evidence="2">FC2004</strain>
    </source>
</reference>
<name>A0A1E3G3E1_9BACT</name>
<gene>
    <name evidence="1" type="ORF">A4H02_04355</name>
</gene>
<evidence type="ECO:0000313" key="1">
    <source>
        <dbReference type="EMBL" id="ODN30764.1"/>
    </source>
</evidence>
<dbReference type="AlphaFoldDB" id="A0A1E3G3E1"/>
<dbReference type="NCBIfam" id="TIGR01888">
    <property type="entry name" value="cas_cmr3"/>
    <property type="match status" value="1"/>
</dbReference>
<accession>A0A1E3G3E1</accession>
<evidence type="ECO:0000313" key="2">
    <source>
        <dbReference type="Proteomes" id="UP000094570"/>
    </source>
</evidence>
<dbReference type="InterPro" id="IPR010165">
    <property type="entry name" value="CRISPR-Cmr3_IIIB"/>
</dbReference>
<evidence type="ECO:0008006" key="3">
    <source>
        <dbReference type="Google" id="ProtNLM"/>
    </source>
</evidence>
<dbReference type="OrthoDB" id="37392at2"/>
<dbReference type="STRING" id="1008305.A4H02_04355"/>
<dbReference type="Pfam" id="PF09700">
    <property type="entry name" value="Cas_Cmr3"/>
    <property type="match status" value="1"/>
</dbReference>
<proteinExistence type="predicted"/>
<comment type="caution">
    <text evidence="1">The sequence shown here is derived from an EMBL/GenBank/DDBJ whole genome shotgun (WGS) entry which is preliminary data.</text>
</comment>